<dbReference type="PANTHER" id="PTHR34187">
    <property type="entry name" value="FGR18P"/>
    <property type="match status" value="1"/>
</dbReference>
<dbReference type="PANTHER" id="PTHR34187:SF1">
    <property type="entry name" value="DUF202 DOMAIN-CONTAINING PROTEIN"/>
    <property type="match status" value="1"/>
</dbReference>
<dbReference type="InterPro" id="IPR052053">
    <property type="entry name" value="IM_YidH-like"/>
</dbReference>
<dbReference type="AlphaFoldDB" id="A0A6G1HHV7"/>
<reference evidence="8" key="1">
    <citation type="journal article" date="2020" name="Stud. Mycol.">
        <title>101 Dothideomycetes genomes: a test case for predicting lifestyles and emergence of pathogens.</title>
        <authorList>
            <person name="Haridas S."/>
            <person name="Albert R."/>
            <person name="Binder M."/>
            <person name="Bloem J."/>
            <person name="Labutti K."/>
            <person name="Salamov A."/>
            <person name="Andreopoulos B."/>
            <person name="Baker S."/>
            <person name="Barry K."/>
            <person name="Bills G."/>
            <person name="Bluhm B."/>
            <person name="Cannon C."/>
            <person name="Castanera R."/>
            <person name="Culley D."/>
            <person name="Daum C."/>
            <person name="Ezra D."/>
            <person name="Gonzalez J."/>
            <person name="Henrissat B."/>
            <person name="Kuo A."/>
            <person name="Liang C."/>
            <person name="Lipzen A."/>
            <person name="Lutzoni F."/>
            <person name="Magnuson J."/>
            <person name="Mondo S."/>
            <person name="Nolan M."/>
            <person name="Ohm R."/>
            <person name="Pangilinan J."/>
            <person name="Park H.-J."/>
            <person name="Ramirez L."/>
            <person name="Alfaro M."/>
            <person name="Sun H."/>
            <person name="Tritt A."/>
            <person name="Yoshinaga Y."/>
            <person name="Zwiers L.-H."/>
            <person name="Turgeon B."/>
            <person name="Goodwin S."/>
            <person name="Spatafora J."/>
            <person name="Crous P."/>
            <person name="Grigoriev I."/>
        </authorList>
    </citation>
    <scope>NUCLEOTIDE SEQUENCE</scope>
    <source>
        <strain evidence="8">CBS 113979</strain>
    </source>
</reference>
<dbReference type="EMBL" id="ML977137">
    <property type="protein sequence ID" value="KAF1992610.1"/>
    <property type="molecule type" value="Genomic_DNA"/>
</dbReference>
<evidence type="ECO:0000256" key="5">
    <source>
        <dbReference type="SAM" id="MobiDB-lite"/>
    </source>
</evidence>
<dbReference type="OrthoDB" id="199599at2759"/>
<organism evidence="8 9">
    <name type="scientific">Aulographum hederae CBS 113979</name>
    <dbReference type="NCBI Taxonomy" id="1176131"/>
    <lineage>
        <taxon>Eukaryota</taxon>
        <taxon>Fungi</taxon>
        <taxon>Dikarya</taxon>
        <taxon>Ascomycota</taxon>
        <taxon>Pezizomycotina</taxon>
        <taxon>Dothideomycetes</taxon>
        <taxon>Pleosporomycetidae</taxon>
        <taxon>Aulographales</taxon>
        <taxon>Aulographaceae</taxon>
    </lineage>
</organism>
<gene>
    <name evidence="8" type="ORF">K402DRAFT_449921</name>
</gene>
<protein>
    <recommendedName>
        <fullName evidence="7">DUF202 domain-containing protein</fullName>
    </recommendedName>
</protein>
<evidence type="ECO:0000313" key="9">
    <source>
        <dbReference type="Proteomes" id="UP000800041"/>
    </source>
</evidence>
<keyword evidence="3 6" id="KW-1133">Transmembrane helix</keyword>
<proteinExistence type="predicted"/>
<dbReference type="InterPro" id="IPR003807">
    <property type="entry name" value="DUF202"/>
</dbReference>
<dbReference type="Proteomes" id="UP000800041">
    <property type="component" value="Unassembled WGS sequence"/>
</dbReference>
<feature type="transmembrane region" description="Helical" evidence="6">
    <location>
        <begin position="140"/>
        <end position="166"/>
    </location>
</feature>
<evidence type="ECO:0000313" key="8">
    <source>
        <dbReference type="EMBL" id="KAF1992610.1"/>
    </source>
</evidence>
<sequence>MLSSSPEQPALSIPPPTHHRSPSPEPESPSSPESDHELEATQLHTVFRRRRLSDASTQVDSFSIRRYRLERQEPRRFDNLRRFWNRHVSVSVPAKGRRDHLALERTFLGYLRTSLALSMTGVLIAQMFRLQRSVSPDMELGYFVLGVPMATVFIAAAMVVALVGALRFWRQQNAMVRGRVWAGGWEINLIMILSIVLAVALFVLLTMVNVRKEYNN</sequence>
<dbReference type="Pfam" id="PF02656">
    <property type="entry name" value="DUF202"/>
    <property type="match status" value="1"/>
</dbReference>
<feature type="domain" description="DUF202" evidence="7">
    <location>
        <begin position="98"/>
        <end position="174"/>
    </location>
</feature>
<keyword evidence="9" id="KW-1185">Reference proteome</keyword>
<keyword evidence="4 6" id="KW-0472">Membrane</keyword>
<evidence type="ECO:0000256" key="4">
    <source>
        <dbReference type="ARBA" id="ARBA00023136"/>
    </source>
</evidence>
<evidence type="ECO:0000256" key="2">
    <source>
        <dbReference type="ARBA" id="ARBA00022692"/>
    </source>
</evidence>
<feature type="region of interest" description="Disordered" evidence="5">
    <location>
        <begin position="1"/>
        <end position="37"/>
    </location>
</feature>
<evidence type="ECO:0000256" key="3">
    <source>
        <dbReference type="ARBA" id="ARBA00022989"/>
    </source>
</evidence>
<accession>A0A6G1HHV7</accession>
<evidence type="ECO:0000259" key="7">
    <source>
        <dbReference type="Pfam" id="PF02656"/>
    </source>
</evidence>
<evidence type="ECO:0000256" key="1">
    <source>
        <dbReference type="ARBA" id="ARBA00004127"/>
    </source>
</evidence>
<keyword evidence="2 6" id="KW-0812">Transmembrane</keyword>
<feature type="transmembrane region" description="Helical" evidence="6">
    <location>
        <begin position="107"/>
        <end position="128"/>
    </location>
</feature>
<evidence type="ECO:0000256" key="6">
    <source>
        <dbReference type="SAM" id="Phobius"/>
    </source>
</evidence>
<feature type="transmembrane region" description="Helical" evidence="6">
    <location>
        <begin position="187"/>
        <end position="208"/>
    </location>
</feature>
<dbReference type="GO" id="GO:0012505">
    <property type="term" value="C:endomembrane system"/>
    <property type="evidence" value="ECO:0007669"/>
    <property type="project" value="UniProtKB-SubCell"/>
</dbReference>
<name>A0A6G1HHV7_9PEZI</name>
<comment type="subcellular location">
    <subcellularLocation>
        <location evidence="1">Endomembrane system</location>
        <topology evidence="1">Multi-pass membrane protein</topology>
    </subcellularLocation>
</comment>